<accession>A0A5N5IZ77</accession>
<proteinExistence type="predicted"/>
<comment type="caution">
    <text evidence="1">The sequence shown here is derived from an EMBL/GenBank/DDBJ whole genome shotgun (WGS) entry which is preliminary data.</text>
</comment>
<reference evidence="1" key="1">
    <citation type="submission" date="2019-10" db="EMBL/GenBank/DDBJ databases">
        <title>Muricauda hadale sp. nov., a piezophilic bacterium isolated from hadopelagic water of the Mariana Trench.</title>
        <authorList>
            <person name="Wei Y."/>
        </authorList>
    </citation>
    <scope>NUCLEOTIDE SEQUENCE [LARGE SCALE GENOMIC DNA]</scope>
    <source>
        <strain evidence="1">MT-229</strain>
    </source>
</reference>
<gene>
    <name evidence="1" type="ORF">FOT42_004035</name>
</gene>
<name>A0A5N5IZ77_9FLAO</name>
<organism evidence="1 2">
    <name type="scientific">Flagellimonas hadalis</name>
    <dbReference type="NCBI Taxonomy" id="2597517"/>
    <lineage>
        <taxon>Bacteria</taxon>
        <taxon>Pseudomonadati</taxon>
        <taxon>Bacteroidota</taxon>
        <taxon>Flavobacteriia</taxon>
        <taxon>Flavobacteriales</taxon>
        <taxon>Flavobacteriaceae</taxon>
        <taxon>Flagellimonas</taxon>
    </lineage>
</organism>
<protein>
    <recommendedName>
        <fullName evidence="3">Lipoprotein</fullName>
    </recommendedName>
</protein>
<dbReference type="Proteomes" id="UP000319204">
    <property type="component" value="Unassembled WGS sequence"/>
</dbReference>
<keyword evidence="2" id="KW-1185">Reference proteome</keyword>
<evidence type="ECO:0008006" key="3">
    <source>
        <dbReference type="Google" id="ProtNLM"/>
    </source>
</evidence>
<dbReference type="AlphaFoldDB" id="A0A5N5IZ77"/>
<evidence type="ECO:0000313" key="1">
    <source>
        <dbReference type="EMBL" id="KAB5492127.1"/>
    </source>
</evidence>
<dbReference type="RefSeq" id="WP_151889266.1">
    <property type="nucleotide sequence ID" value="NZ_VNIK02000001.1"/>
</dbReference>
<dbReference type="EMBL" id="VNIK02000001">
    <property type="protein sequence ID" value="KAB5492127.1"/>
    <property type="molecule type" value="Genomic_DNA"/>
</dbReference>
<dbReference type="OrthoDB" id="1187902at2"/>
<sequence length="436" mass="49776">MKPMYAAVMILLFSCNQNPRTEKKLEIIENEQDKQATHLETITNNGETTLSFDEVISHTKTKALPYIDTTNFDHFIDEGDIKSVNAQALSIERIYPDFYTEGSKYQAMDSYKVELSPNFHTVVVTFKKGDHEMESTLVNYDLEGNIIDHQLIAYDEIAEGMSRMESRISENKITLNRILWTEKKEIQQEEYSIQSDGSIEATDSKILSETLSEYPLILSVLNALGLHPLEVKTDLIASKNLNQYPDGEIVVIPEIVDGGEHYFELNSHIVIVDYQTGDITHSFFESAKTNHWVSDAIALQEIKIDTAPYDLSEGKRAFGIRIRYHGMSSANPYENETLSLFVKSGHELQKILSNYSVMDYGGEWDTDCQGKFTRTEKTLLLSEERTNGWFDILVKSKITETKNEEDENRDCLAKETISTETTVLKFNGKEYKTNKT</sequence>
<evidence type="ECO:0000313" key="2">
    <source>
        <dbReference type="Proteomes" id="UP000319204"/>
    </source>
</evidence>
<dbReference type="PROSITE" id="PS51257">
    <property type="entry name" value="PROKAR_LIPOPROTEIN"/>
    <property type="match status" value="1"/>
</dbReference>